<reference evidence="3 4" key="1">
    <citation type="journal article" date="2020" name="BMC Genomics">
        <title>Intraspecific diversification of the crop wild relative Brassica cretica Lam. using demographic model selection.</title>
        <authorList>
            <person name="Kioukis A."/>
            <person name="Michalopoulou V.A."/>
            <person name="Briers L."/>
            <person name="Pirintsos S."/>
            <person name="Studholme D.J."/>
            <person name="Pavlidis P."/>
            <person name="Sarris P.F."/>
        </authorList>
    </citation>
    <scope>NUCLEOTIDE SEQUENCE [LARGE SCALE GENOMIC DNA]</scope>
    <source>
        <strain evidence="4">cv. PFS-1207/04</strain>
    </source>
</reference>
<dbReference type="PANTHER" id="PTHR12750:SF9">
    <property type="entry name" value="INOSITOL HEXAKISPHOSPHATE AND DIPHOSPHOINOSITOL-PENTAKISPHOSPHATE KINASE"/>
    <property type="match status" value="1"/>
</dbReference>
<evidence type="ECO:0000256" key="2">
    <source>
        <dbReference type="ARBA" id="ARBA00034629"/>
    </source>
</evidence>
<protein>
    <submittedName>
        <fullName evidence="3">Uncharacterized protein</fullName>
    </submittedName>
</protein>
<dbReference type="PANTHER" id="PTHR12750">
    <property type="entry name" value="DIPHOSPHOINOSITOL PENTAKISPHOSPHATE KINASE"/>
    <property type="match status" value="1"/>
</dbReference>
<dbReference type="InterPro" id="IPR037446">
    <property type="entry name" value="His_Pase_VIP1"/>
</dbReference>
<proteinExistence type="predicted"/>
<gene>
    <name evidence="3" type="ORF">DY000_02044091</name>
</gene>
<dbReference type="Proteomes" id="UP000266723">
    <property type="component" value="Unassembled WGS sequence"/>
</dbReference>
<evidence type="ECO:0000313" key="3">
    <source>
        <dbReference type="EMBL" id="KAF3528975.1"/>
    </source>
</evidence>
<organism evidence="3 4">
    <name type="scientific">Brassica cretica</name>
    <name type="common">Mustard</name>
    <dbReference type="NCBI Taxonomy" id="69181"/>
    <lineage>
        <taxon>Eukaryota</taxon>
        <taxon>Viridiplantae</taxon>
        <taxon>Streptophyta</taxon>
        <taxon>Embryophyta</taxon>
        <taxon>Tracheophyta</taxon>
        <taxon>Spermatophyta</taxon>
        <taxon>Magnoliopsida</taxon>
        <taxon>eudicotyledons</taxon>
        <taxon>Gunneridae</taxon>
        <taxon>Pentapetalae</taxon>
        <taxon>rosids</taxon>
        <taxon>malvids</taxon>
        <taxon>Brassicales</taxon>
        <taxon>Brassicaceae</taxon>
        <taxon>Brassiceae</taxon>
        <taxon>Brassica</taxon>
    </lineage>
</organism>
<evidence type="ECO:0000256" key="1">
    <source>
        <dbReference type="ARBA" id="ARBA00033696"/>
    </source>
</evidence>
<comment type="caution">
    <text evidence="3">The sequence shown here is derived from an EMBL/GenBank/DDBJ whole genome shotgun (WGS) entry which is preliminary data.</text>
</comment>
<name>A0ABQ7B9Y9_BRACR</name>
<dbReference type="EMBL" id="QGKV02001507">
    <property type="protein sequence ID" value="KAF3528975.1"/>
    <property type="molecule type" value="Genomic_DNA"/>
</dbReference>
<accession>A0ABQ7B9Y9</accession>
<keyword evidence="4" id="KW-1185">Reference proteome</keyword>
<comment type="catalytic activity">
    <reaction evidence="1">
        <text>5-diphospho-1D-myo-inositol 1,2,3,4,6-pentakisphosphate + ATP + H(+) = 1,5-bis(diphospho)-1D-myo-inositol 2,3,4,6-tetrakisphosphate + ADP</text>
        <dbReference type="Rhea" id="RHEA:10276"/>
        <dbReference type="ChEBI" id="CHEBI:15378"/>
        <dbReference type="ChEBI" id="CHEBI:30616"/>
        <dbReference type="ChEBI" id="CHEBI:58628"/>
        <dbReference type="ChEBI" id="CHEBI:77983"/>
        <dbReference type="ChEBI" id="CHEBI:456216"/>
        <dbReference type="EC" id="2.7.4.24"/>
    </reaction>
    <physiologicalReaction direction="left-to-right" evidence="1">
        <dbReference type="Rhea" id="RHEA:10277"/>
    </physiologicalReaction>
</comment>
<comment type="catalytic activity">
    <reaction evidence="2">
        <text>1D-myo-inositol hexakisphosphate + ATP = 1-diphospho-1D-myo-inositol 2,3,4,5,6-pentakisphosphate + ADP</text>
        <dbReference type="Rhea" id="RHEA:37459"/>
        <dbReference type="ChEBI" id="CHEBI:30616"/>
        <dbReference type="ChEBI" id="CHEBI:58130"/>
        <dbReference type="ChEBI" id="CHEBI:74946"/>
        <dbReference type="ChEBI" id="CHEBI:456216"/>
        <dbReference type="EC" id="2.7.4.24"/>
    </reaction>
    <physiologicalReaction direction="left-to-right" evidence="2">
        <dbReference type="Rhea" id="RHEA:37460"/>
    </physiologicalReaction>
</comment>
<sequence length="164" mass="18916">MIYYPSSTGGGMKGLFGKIGNRSSEFHPEVRRVRRECSFIYEELMPTVGTDVKVWVIVYTVGPEYAHAEVRKSPVVDGVVMRNTDGKEKSKWLDNFALHLVKLCVGLIFYDMRDVHMFCDVNGWSLVKNSYKKWGDEGEEERSVKALMKTGRRLALMKNRWKTL</sequence>
<dbReference type="Gene3D" id="3.30.470.20">
    <property type="entry name" value="ATP-grasp fold, B domain"/>
    <property type="match status" value="1"/>
</dbReference>
<evidence type="ECO:0000313" key="4">
    <source>
        <dbReference type="Proteomes" id="UP000266723"/>
    </source>
</evidence>